<organism evidence="2 3">
    <name type="scientific">Tanacetum coccineum</name>
    <dbReference type="NCBI Taxonomy" id="301880"/>
    <lineage>
        <taxon>Eukaryota</taxon>
        <taxon>Viridiplantae</taxon>
        <taxon>Streptophyta</taxon>
        <taxon>Embryophyta</taxon>
        <taxon>Tracheophyta</taxon>
        <taxon>Spermatophyta</taxon>
        <taxon>Magnoliopsida</taxon>
        <taxon>eudicotyledons</taxon>
        <taxon>Gunneridae</taxon>
        <taxon>Pentapetalae</taxon>
        <taxon>asterids</taxon>
        <taxon>campanulids</taxon>
        <taxon>Asterales</taxon>
        <taxon>Asteraceae</taxon>
        <taxon>Asteroideae</taxon>
        <taxon>Anthemideae</taxon>
        <taxon>Anthemidinae</taxon>
        <taxon>Tanacetum</taxon>
    </lineage>
</organism>
<sequence length="283" mass="32049">MENTIVSMLNSCGQSTAAVDSMLPQIRDTVFEGDLWLGGKGLKQAKGGDFRGPYIDMRQLSKSSVFLHLFSLEPSNARHEEGYQISNPPKGRGKIVLNYMRVFPPPPGFLDSCWHWQKKQAKNFRWGLHMTDTPGECRRAAGTTLLQNVAKAGPSSSGDLQEEHWIRRQYFQTRLSDVSSIHEQPDCFPNFRRSSGRELPGIPPIRGVEKRDFEDLSNVRFHALFLLFPSAFSGFQIYSDASKKGSWVCTHVQHGKVIAYASRQLKPYEENYPTQIWKLAAVV</sequence>
<dbReference type="Proteomes" id="UP001151760">
    <property type="component" value="Unassembled WGS sequence"/>
</dbReference>
<feature type="domain" description="Reverse transcriptase/retrotransposon-derived protein RNase H-like" evidence="1">
    <location>
        <begin position="210"/>
        <end position="283"/>
    </location>
</feature>
<evidence type="ECO:0000313" key="2">
    <source>
        <dbReference type="EMBL" id="GJT00835.1"/>
    </source>
</evidence>
<keyword evidence="2" id="KW-0695">RNA-directed DNA polymerase</keyword>
<evidence type="ECO:0000259" key="1">
    <source>
        <dbReference type="Pfam" id="PF17919"/>
    </source>
</evidence>
<gene>
    <name evidence="2" type="ORF">Tco_0822004</name>
</gene>
<reference evidence="2" key="1">
    <citation type="journal article" date="2022" name="Int. J. Mol. Sci.">
        <title>Draft Genome of Tanacetum Coccineum: Genomic Comparison of Closely Related Tanacetum-Family Plants.</title>
        <authorList>
            <person name="Yamashiro T."/>
            <person name="Shiraishi A."/>
            <person name="Nakayama K."/>
            <person name="Satake H."/>
        </authorList>
    </citation>
    <scope>NUCLEOTIDE SEQUENCE</scope>
</reference>
<keyword evidence="3" id="KW-1185">Reference proteome</keyword>
<dbReference type="Pfam" id="PF17919">
    <property type="entry name" value="RT_RNaseH_2"/>
    <property type="match status" value="1"/>
</dbReference>
<dbReference type="GO" id="GO:0003964">
    <property type="term" value="F:RNA-directed DNA polymerase activity"/>
    <property type="evidence" value="ECO:0007669"/>
    <property type="project" value="UniProtKB-KW"/>
</dbReference>
<accession>A0ABQ5ADT7</accession>
<dbReference type="EMBL" id="BQNB010012226">
    <property type="protein sequence ID" value="GJT00835.1"/>
    <property type="molecule type" value="Genomic_DNA"/>
</dbReference>
<protein>
    <submittedName>
        <fullName evidence="2">Reverse transcriptase domain-containing protein</fullName>
    </submittedName>
</protein>
<reference evidence="2" key="2">
    <citation type="submission" date="2022-01" db="EMBL/GenBank/DDBJ databases">
        <authorList>
            <person name="Yamashiro T."/>
            <person name="Shiraishi A."/>
            <person name="Satake H."/>
            <person name="Nakayama K."/>
        </authorList>
    </citation>
    <scope>NUCLEOTIDE SEQUENCE</scope>
</reference>
<name>A0ABQ5ADT7_9ASTR</name>
<evidence type="ECO:0000313" key="3">
    <source>
        <dbReference type="Proteomes" id="UP001151760"/>
    </source>
</evidence>
<keyword evidence="2" id="KW-0808">Transferase</keyword>
<dbReference type="InterPro" id="IPR041577">
    <property type="entry name" value="RT_RNaseH_2"/>
</dbReference>
<comment type="caution">
    <text evidence="2">The sequence shown here is derived from an EMBL/GenBank/DDBJ whole genome shotgun (WGS) entry which is preliminary data.</text>
</comment>
<keyword evidence="2" id="KW-0548">Nucleotidyltransferase</keyword>
<proteinExistence type="predicted"/>